<evidence type="ECO:0000256" key="2">
    <source>
        <dbReference type="SAM" id="Phobius"/>
    </source>
</evidence>
<dbReference type="GO" id="GO:0005886">
    <property type="term" value="C:plasma membrane"/>
    <property type="evidence" value="ECO:0007669"/>
    <property type="project" value="TreeGrafter"/>
</dbReference>
<dbReference type="OrthoDB" id="9804955at2"/>
<sequence length="395" mass="45368">MSNSLLVSYIEVDIVALVILMVLFINISYRTVYFKNEILYKVLIILIVMSILADIFAIVTETMTYSGAVALNYIADCVYFIGTLMVAYVFLGYIISVVHPQMTMFNYRMQLIFIPMYIFTVMTIASVKTGWIFTISEQNVYSRGEYHFLHPLISAIILSVAFFYALYHLRKGNMPADIGLYLVLLPLFPLGGVVLRHFLPSSNVIWVTCAIGMFLIFNSGQNSMIVVDSLTRLNNRSRADQYVDYKYEKLQPGKRLYLAMMDLNHFKEINDMFGHHVGDEALKEFAQILKDVCKGKDLFIARLGGDEFLLLAEKEERESIDRELMELKQKLQQVNADTKRSYKLICSIGVASVSYEGKAHMTVDKLRIRADHKMYEDKEKFHEHNISVINTSYGL</sequence>
<evidence type="ECO:0000313" key="4">
    <source>
        <dbReference type="EMBL" id="SDB07093.1"/>
    </source>
</evidence>
<dbReference type="Pfam" id="PF00990">
    <property type="entry name" value="GGDEF"/>
    <property type="match status" value="1"/>
</dbReference>
<feature type="transmembrane region" description="Helical" evidence="2">
    <location>
        <begin position="148"/>
        <end position="167"/>
    </location>
</feature>
<feature type="transmembrane region" description="Helical" evidence="2">
    <location>
        <begin position="38"/>
        <end position="59"/>
    </location>
</feature>
<dbReference type="InterPro" id="IPR043128">
    <property type="entry name" value="Rev_trsase/Diguanyl_cyclase"/>
</dbReference>
<gene>
    <name evidence="4" type="ORF">SAMN02910417_00516</name>
</gene>
<dbReference type="EMBL" id="FMXR01000005">
    <property type="protein sequence ID" value="SDB07093.1"/>
    <property type="molecule type" value="Genomic_DNA"/>
</dbReference>
<dbReference type="GO" id="GO:0043709">
    <property type="term" value="P:cell adhesion involved in single-species biofilm formation"/>
    <property type="evidence" value="ECO:0007669"/>
    <property type="project" value="TreeGrafter"/>
</dbReference>
<feature type="transmembrane region" description="Helical" evidence="2">
    <location>
        <begin position="179"/>
        <end position="199"/>
    </location>
</feature>
<dbReference type="AlphaFoldDB" id="A0A1G6AG80"/>
<proteinExistence type="predicted"/>
<keyword evidence="5" id="KW-1185">Reference proteome</keyword>
<feature type="transmembrane region" description="Helical" evidence="2">
    <location>
        <begin position="6"/>
        <end position="26"/>
    </location>
</feature>
<dbReference type="Gene3D" id="3.30.70.270">
    <property type="match status" value="1"/>
</dbReference>
<dbReference type="SUPFAM" id="SSF55073">
    <property type="entry name" value="Nucleotide cyclase"/>
    <property type="match status" value="1"/>
</dbReference>
<feature type="domain" description="GGDEF" evidence="3">
    <location>
        <begin position="254"/>
        <end position="391"/>
    </location>
</feature>
<organism evidence="4 5">
    <name type="scientific">Eubacterium oxidoreducens</name>
    <dbReference type="NCBI Taxonomy" id="1732"/>
    <lineage>
        <taxon>Bacteria</taxon>
        <taxon>Bacillati</taxon>
        <taxon>Bacillota</taxon>
        <taxon>Clostridia</taxon>
        <taxon>Eubacteriales</taxon>
        <taxon>Eubacteriaceae</taxon>
        <taxon>Eubacterium</taxon>
    </lineage>
</organism>
<accession>A0A1G6AG80</accession>
<dbReference type="InterPro" id="IPR029787">
    <property type="entry name" value="Nucleotide_cyclase"/>
</dbReference>
<feature type="transmembrane region" description="Helical" evidence="2">
    <location>
        <begin position="111"/>
        <end position="136"/>
    </location>
</feature>
<dbReference type="GO" id="GO:0052621">
    <property type="term" value="F:diguanylate cyclase activity"/>
    <property type="evidence" value="ECO:0007669"/>
    <property type="project" value="TreeGrafter"/>
</dbReference>
<dbReference type="GO" id="GO:1902201">
    <property type="term" value="P:negative regulation of bacterial-type flagellum-dependent cell motility"/>
    <property type="evidence" value="ECO:0007669"/>
    <property type="project" value="TreeGrafter"/>
</dbReference>
<dbReference type="InterPro" id="IPR050469">
    <property type="entry name" value="Diguanylate_Cyclase"/>
</dbReference>
<dbReference type="STRING" id="1732.SAMN02910417_00516"/>
<dbReference type="PANTHER" id="PTHR45138:SF9">
    <property type="entry name" value="DIGUANYLATE CYCLASE DGCM-RELATED"/>
    <property type="match status" value="1"/>
</dbReference>
<dbReference type="PANTHER" id="PTHR45138">
    <property type="entry name" value="REGULATORY COMPONENTS OF SENSORY TRANSDUCTION SYSTEM"/>
    <property type="match status" value="1"/>
</dbReference>
<feature type="transmembrane region" description="Helical" evidence="2">
    <location>
        <begin position="79"/>
        <end position="99"/>
    </location>
</feature>
<dbReference type="CDD" id="cd01949">
    <property type="entry name" value="GGDEF"/>
    <property type="match status" value="1"/>
</dbReference>
<feature type="coiled-coil region" evidence="1">
    <location>
        <begin position="310"/>
        <end position="337"/>
    </location>
</feature>
<protein>
    <submittedName>
        <fullName evidence="4">Diguanylate cyclase (GGDEF) domain-containing protein</fullName>
    </submittedName>
</protein>
<reference evidence="4 5" key="1">
    <citation type="submission" date="2016-10" db="EMBL/GenBank/DDBJ databases">
        <authorList>
            <person name="de Groot N.N."/>
        </authorList>
    </citation>
    <scope>NUCLEOTIDE SEQUENCE [LARGE SCALE GENOMIC DNA]</scope>
    <source>
        <strain evidence="4 5">DSM 3217</strain>
    </source>
</reference>
<evidence type="ECO:0000259" key="3">
    <source>
        <dbReference type="PROSITE" id="PS50887"/>
    </source>
</evidence>
<dbReference type="SMART" id="SM00267">
    <property type="entry name" value="GGDEF"/>
    <property type="match status" value="1"/>
</dbReference>
<keyword evidence="1" id="KW-0175">Coiled coil</keyword>
<evidence type="ECO:0000313" key="5">
    <source>
        <dbReference type="Proteomes" id="UP000199228"/>
    </source>
</evidence>
<dbReference type="PROSITE" id="PS50887">
    <property type="entry name" value="GGDEF"/>
    <property type="match status" value="1"/>
</dbReference>
<dbReference type="Proteomes" id="UP000199228">
    <property type="component" value="Unassembled WGS sequence"/>
</dbReference>
<keyword evidence="2" id="KW-0472">Membrane</keyword>
<keyword evidence="2" id="KW-1133">Transmembrane helix</keyword>
<dbReference type="RefSeq" id="WP_090171877.1">
    <property type="nucleotide sequence ID" value="NZ_FMXR01000005.1"/>
</dbReference>
<dbReference type="NCBIfam" id="TIGR00254">
    <property type="entry name" value="GGDEF"/>
    <property type="match status" value="1"/>
</dbReference>
<dbReference type="InterPro" id="IPR000160">
    <property type="entry name" value="GGDEF_dom"/>
</dbReference>
<feature type="transmembrane region" description="Helical" evidence="2">
    <location>
        <begin position="205"/>
        <end position="227"/>
    </location>
</feature>
<keyword evidence="2" id="KW-0812">Transmembrane</keyword>
<evidence type="ECO:0000256" key="1">
    <source>
        <dbReference type="SAM" id="Coils"/>
    </source>
</evidence>
<name>A0A1G6AG80_EUBOX</name>